<evidence type="ECO:0000313" key="2">
    <source>
        <dbReference type="Proteomes" id="UP000029223"/>
    </source>
</evidence>
<protein>
    <submittedName>
        <fullName evidence="1">Uncharacterized protein</fullName>
    </submittedName>
</protein>
<reference evidence="2" key="1">
    <citation type="submission" date="2014-09" db="EMBL/GenBank/DDBJ databases">
        <title>Vibrio variabilis JCM 19239. (C206) whole genome shotgun sequence.</title>
        <authorList>
            <person name="Sawabe T."/>
            <person name="Meirelles P."/>
            <person name="Nakanishi M."/>
            <person name="Sayaka M."/>
            <person name="Hattori M."/>
            <person name="Ohkuma M."/>
        </authorList>
    </citation>
    <scope>NUCLEOTIDE SEQUENCE [LARGE SCALE GENOMIC DNA]</scope>
    <source>
        <strain evidence="2">JCM 19239</strain>
    </source>
</reference>
<dbReference type="Proteomes" id="UP000029223">
    <property type="component" value="Unassembled WGS sequence"/>
</dbReference>
<evidence type="ECO:0000313" key="1">
    <source>
        <dbReference type="EMBL" id="GAL24497.1"/>
    </source>
</evidence>
<comment type="caution">
    <text evidence="1">The sequence shown here is derived from an EMBL/GenBank/DDBJ whole genome shotgun (WGS) entry which is preliminary data.</text>
</comment>
<name>A0ABQ0J6V6_9VIBR</name>
<keyword evidence="2" id="KW-1185">Reference proteome</keyword>
<proteinExistence type="predicted"/>
<organism evidence="1 2">
    <name type="scientific">Vibrio variabilis</name>
    <dbReference type="NCBI Taxonomy" id="990271"/>
    <lineage>
        <taxon>Bacteria</taxon>
        <taxon>Pseudomonadati</taxon>
        <taxon>Pseudomonadota</taxon>
        <taxon>Gammaproteobacteria</taxon>
        <taxon>Vibrionales</taxon>
        <taxon>Vibrionaceae</taxon>
        <taxon>Vibrio</taxon>
    </lineage>
</organism>
<gene>
    <name evidence="1" type="ORF">JCM19239_1951</name>
</gene>
<accession>A0ABQ0J6V6</accession>
<sequence length="42" mass="4599">MALVASSESIGMTSVSMATQFAEQFGLQILELRLTLCLLTMY</sequence>
<dbReference type="EMBL" id="BBMS01000004">
    <property type="protein sequence ID" value="GAL24497.1"/>
    <property type="molecule type" value="Genomic_DNA"/>
</dbReference>